<dbReference type="RefSeq" id="WP_233724770.1">
    <property type="nucleotide sequence ID" value="NZ_JAJVCN010000001.1"/>
</dbReference>
<keyword evidence="4" id="KW-1185">Reference proteome</keyword>
<comment type="caution">
    <text evidence="3">The sequence shown here is derived from an EMBL/GenBank/DDBJ whole genome shotgun (WGS) entry which is preliminary data.</text>
</comment>
<keyword evidence="1" id="KW-0547">Nucleotide-binding</keyword>
<evidence type="ECO:0000313" key="4">
    <source>
        <dbReference type="Proteomes" id="UP001521150"/>
    </source>
</evidence>
<dbReference type="Pfam" id="PF02786">
    <property type="entry name" value="CPSase_L_D2"/>
    <property type="match status" value="1"/>
</dbReference>
<evidence type="ECO:0000313" key="3">
    <source>
        <dbReference type="EMBL" id="MCE7003218.1"/>
    </source>
</evidence>
<dbReference type="Gene3D" id="3.30.470.20">
    <property type="entry name" value="ATP-grasp fold, B domain"/>
    <property type="match status" value="1"/>
</dbReference>
<dbReference type="Proteomes" id="UP001521150">
    <property type="component" value="Unassembled WGS sequence"/>
</dbReference>
<accession>A0ABS8Z5P5</accession>
<dbReference type="Pfam" id="PF18604">
    <property type="entry name" value="PreAtp-grasp"/>
    <property type="match status" value="1"/>
</dbReference>
<evidence type="ECO:0000256" key="1">
    <source>
        <dbReference type="PROSITE-ProRule" id="PRU00409"/>
    </source>
</evidence>
<gene>
    <name evidence="3" type="ORF">LWC34_10295</name>
</gene>
<proteinExistence type="predicted"/>
<evidence type="ECO:0000259" key="2">
    <source>
        <dbReference type="PROSITE" id="PS50975"/>
    </source>
</evidence>
<organism evidence="3 4">
    <name type="scientific">Kibdelosporangium philippinense</name>
    <dbReference type="NCBI Taxonomy" id="211113"/>
    <lineage>
        <taxon>Bacteria</taxon>
        <taxon>Bacillati</taxon>
        <taxon>Actinomycetota</taxon>
        <taxon>Actinomycetes</taxon>
        <taxon>Pseudonocardiales</taxon>
        <taxon>Pseudonocardiaceae</taxon>
        <taxon>Kibdelosporangium</taxon>
    </lineage>
</organism>
<dbReference type="InterPro" id="IPR011761">
    <property type="entry name" value="ATP-grasp"/>
</dbReference>
<name>A0ABS8Z5P5_9PSEU</name>
<dbReference type="PROSITE" id="PS50975">
    <property type="entry name" value="ATP_GRASP"/>
    <property type="match status" value="1"/>
</dbReference>
<keyword evidence="1" id="KW-0067">ATP-binding</keyword>
<sequence>MRTKYLKALKRSLTGDSRTPLVFVCNFEVEQHWSTGFVGLPAAPFSMTGPLVTRMEELGALLAGPDDFLILQHPLDPGYVQYVGELGLTLPTVLIADGPGESTAAKAMNSPVLRDLAARGVQLMPMGVSDLEVRLAKATGMPLAAPDLETVIAVNSKIYSRRLVETSGLRAVPGWCCETVSEFTELMAALGPECTRESPVVVKDAYGVSGKGLVLVDDPRTADRLVRQVVRRAARRSDDRLHVVVERWLPKRADLNYQLTVDPGGAVRLDFVKEALTRDGVHLGHVSPAQLDSDQLAEIEKAAHTVGAALHRDGFWGVAGVDAVVTTDEVVYPVLEINARFNMSTYQGAVLETFDRLPASLARRHVLRLSAPLEFAAVREALGDLLIMDLSAGGVVVTCFGTVNAMAGDSAPFEGRLYTLAIGPDRAAVTALADAANQALDDLAEGA</sequence>
<protein>
    <submittedName>
        <fullName evidence="3">ATP-grasp domain-containing protein</fullName>
    </submittedName>
</protein>
<dbReference type="InterPro" id="IPR040754">
    <property type="entry name" value="PreAtp-grasp"/>
</dbReference>
<dbReference type="SUPFAM" id="SSF56059">
    <property type="entry name" value="Glutathione synthetase ATP-binding domain-like"/>
    <property type="match status" value="1"/>
</dbReference>
<dbReference type="EMBL" id="JAJVCN010000001">
    <property type="protein sequence ID" value="MCE7003218.1"/>
    <property type="molecule type" value="Genomic_DNA"/>
</dbReference>
<dbReference type="InterPro" id="IPR005479">
    <property type="entry name" value="CPAse_ATP-bd"/>
</dbReference>
<feature type="domain" description="ATP-grasp" evidence="2">
    <location>
        <begin position="161"/>
        <end position="367"/>
    </location>
</feature>
<reference evidence="3 4" key="1">
    <citation type="submission" date="2021-12" db="EMBL/GenBank/DDBJ databases">
        <title>Genome sequence of Kibdelosporangium philippinense ATCC 49844.</title>
        <authorList>
            <person name="Fedorov E.A."/>
            <person name="Omeragic M."/>
            <person name="Shalygina K.F."/>
            <person name="Maclea K.S."/>
        </authorList>
    </citation>
    <scope>NUCLEOTIDE SEQUENCE [LARGE SCALE GENOMIC DNA]</scope>
    <source>
        <strain evidence="3 4">ATCC 49844</strain>
    </source>
</reference>